<sequence length="68" mass="7923">MVSDRVVQPTSQWTVDFAWAAGQINYDGLTAIRPTFVRERVAKYDKNSGHRFYSTEVSTYQWTQMNTD</sequence>
<evidence type="ECO:0000313" key="2">
    <source>
        <dbReference type="Proteomes" id="UP000054783"/>
    </source>
</evidence>
<dbReference type="EMBL" id="JYDQ01000335">
    <property type="protein sequence ID" value="KRY08430.1"/>
    <property type="molecule type" value="Genomic_DNA"/>
</dbReference>
<dbReference type="Proteomes" id="UP000054783">
    <property type="component" value="Unassembled WGS sequence"/>
</dbReference>
<proteinExistence type="predicted"/>
<dbReference type="AlphaFoldDB" id="A0A0V0Z7L1"/>
<comment type="caution">
    <text evidence="1">The sequence shown here is derived from an EMBL/GenBank/DDBJ whole genome shotgun (WGS) entry which is preliminary data.</text>
</comment>
<organism evidence="1 2">
    <name type="scientific">Trichinella patagoniensis</name>
    <dbReference type="NCBI Taxonomy" id="990121"/>
    <lineage>
        <taxon>Eukaryota</taxon>
        <taxon>Metazoa</taxon>
        <taxon>Ecdysozoa</taxon>
        <taxon>Nematoda</taxon>
        <taxon>Enoplea</taxon>
        <taxon>Dorylaimia</taxon>
        <taxon>Trichinellida</taxon>
        <taxon>Trichinellidae</taxon>
        <taxon>Trichinella</taxon>
    </lineage>
</organism>
<keyword evidence="2" id="KW-1185">Reference proteome</keyword>
<name>A0A0V0Z7L1_9BILA</name>
<gene>
    <name evidence="1" type="ORF">T12_12026</name>
</gene>
<accession>A0A0V0Z7L1</accession>
<protein>
    <submittedName>
        <fullName evidence="1">Uncharacterized protein</fullName>
    </submittedName>
</protein>
<reference evidence="1 2" key="1">
    <citation type="submission" date="2015-01" db="EMBL/GenBank/DDBJ databases">
        <title>Evolution of Trichinella species and genotypes.</title>
        <authorList>
            <person name="Korhonen P.K."/>
            <person name="Edoardo P."/>
            <person name="Giuseppe L.R."/>
            <person name="Gasser R.B."/>
        </authorList>
    </citation>
    <scope>NUCLEOTIDE SEQUENCE [LARGE SCALE GENOMIC DNA]</scope>
    <source>
        <strain evidence="1">ISS2496</strain>
    </source>
</reference>
<evidence type="ECO:0000313" key="1">
    <source>
        <dbReference type="EMBL" id="KRY08430.1"/>
    </source>
</evidence>